<dbReference type="PANTHER" id="PTHR43441">
    <property type="entry name" value="RIBOSOMAL-PROTEIN-SERINE ACETYLTRANSFERASE"/>
    <property type="match status" value="1"/>
</dbReference>
<evidence type="ECO:0000313" key="3">
    <source>
        <dbReference type="Proteomes" id="UP000565572"/>
    </source>
</evidence>
<sequence>MSPDRVLTLQHPVRTERLVLRPIDPVGDVDAIHAYASREDVCRYIPWTPKARHEVAAWLPRRAITTIEAPGNGASLAITLAATGELVGDTMIIWTSDEHRTGEIGYVVNPAYAGHGYATEAARAMLAMAFDRLGLRRVVARVDARNPASAAVLRKLGMRQEAVLVENEWFKGAWSTEIDFAVLEREWRALAT</sequence>
<dbReference type="GO" id="GO:1990189">
    <property type="term" value="F:protein N-terminal-serine acetyltransferase activity"/>
    <property type="evidence" value="ECO:0007669"/>
    <property type="project" value="TreeGrafter"/>
</dbReference>
<protein>
    <submittedName>
        <fullName evidence="2">RimJ/RimL family protein N-acetyltransferase</fullName>
    </submittedName>
</protein>
<dbReference type="PROSITE" id="PS51186">
    <property type="entry name" value="GNAT"/>
    <property type="match status" value="1"/>
</dbReference>
<dbReference type="Pfam" id="PF13302">
    <property type="entry name" value="Acetyltransf_3"/>
    <property type="match status" value="1"/>
</dbReference>
<dbReference type="RefSeq" id="WP_332836748.1">
    <property type="nucleotide sequence ID" value="NZ_JACHZG010000001.1"/>
</dbReference>
<dbReference type="AlphaFoldDB" id="A0A7W5JV78"/>
<accession>A0A7W5JV78</accession>
<dbReference type="Proteomes" id="UP000565572">
    <property type="component" value="Unassembled WGS sequence"/>
</dbReference>
<keyword evidence="3" id="KW-1185">Reference proteome</keyword>
<dbReference type="EMBL" id="JACHZG010000001">
    <property type="protein sequence ID" value="MBB3326815.1"/>
    <property type="molecule type" value="Genomic_DNA"/>
</dbReference>
<dbReference type="InterPro" id="IPR000182">
    <property type="entry name" value="GNAT_dom"/>
</dbReference>
<dbReference type="SUPFAM" id="SSF55729">
    <property type="entry name" value="Acyl-CoA N-acyltransferases (Nat)"/>
    <property type="match status" value="1"/>
</dbReference>
<dbReference type="Gene3D" id="3.40.630.30">
    <property type="match status" value="1"/>
</dbReference>
<reference evidence="2 3" key="1">
    <citation type="submission" date="2020-08" db="EMBL/GenBank/DDBJ databases">
        <title>Sequencing the genomes of 1000 actinobacteria strains.</title>
        <authorList>
            <person name="Klenk H.-P."/>
        </authorList>
    </citation>
    <scope>NUCLEOTIDE SEQUENCE [LARGE SCALE GENOMIC DNA]</scope>
    <source>
        <strain evidence="2 3">DSM 11053</strain>
    </source>
</reference>
<comment type="caution">
    <text evidence="2">The sequence shown here is derived from an EMBL/GenBank/DDBJ whole genome shotgun (WGS) entry which is preliminary data.</text>
</comment>
<name>A0A7W5JV78_9ACTN</name>
<dbReference type="PANTHER" id="PTHR43441:SF11">
    <property type="entry name" value="RIBOSOMAL-PROTEIN-SERINE ACETYLTRANSFERASE"/>
    <property type="match status" value="1"/>
</dbReference>
<dbReference type="CDD" id="cd04301">
    <property type="entry name" value="NAT_SF"/>
    <property type="match status" value="1"/>
</dbReference>
<keyword evidence="2" id="KW-0808">Transferase</keyword>
<gene>
    <name evidence="2" type="ORF">FHX39_001759</name>
</gene>
<organism evidence="2 3">
    <name type="scientific">Microlunatus antarcticus</name>
    <dbReference type="NCBI Taxonomy" id="53388"/>
    <lineage>
        <taxon>Bacteria</taxon>
        <taxon>Bacillati</taxon>
        <taxon>Actinomycetota</taxon>
        <taxon>Actinomycetes</taxon>
        <taxon>Propionibacteriales</taxon>
        <taxon>Propionibacteriaceae</taxon>
        <taxon>Microlunatus</taxon>
    </lineage>
</organism>
<dbReference type="InterPro" id="IPR051908">
    <property type="entry name" value="Ribosomal_N-acetyltransferase"/>
</dbReference>
<proteinExistence type="predicted"/>
<feature type="domain" description="N-acetyltransferase" evidence="1">
    <location>
        <begin position="18"/>
        <end position="181"/>
    </location>
</feature>
<evidence type="ECO:0000313" key="2">
    <source>
        <dbReference type="EMBL" id="MBB3326815.1"/>
    </source>
</evidence>
<dbReference type="GO" id="GO:0008999">
    <property type="term" value="F:protein-N-terminal-alanine acetyltransferase activity"/>
    <property type="evidence" value="ECO:0007669"/>
    <property type="project" value="TreeGrafter"/>
</dbReference>
<evidence type="ECO:0000259" key="1">
    <source>
        <dbReference type="PROSITE" id="PS51186"/>
    </source>
</evidence>
<dbReference type="GO" id="GO:0005737">
    <property type="term" value="C:cytoplasm"/>
    <property type="evidence" value="ECO:0007669"/>
    <property type="project" value="TreeGrafter"/>
</dbReference>
<dbReference type="InterPro" id="IPR016181">
    <property type="entry name" value="Acyl_CoA_acyltransferase"/>
</dbReference>